<evidence type="ECO:0000256" key="1">
    <source>
        <dbReference type="ARBA" id="ARBA00022741"/>
    </source>
</evidence>
<feature type="region of interest" description="Disordered" evidence="4">
    <location>
        <begin position="531"/>
        <end position="557"/>
    </location>
</feature>
<dbReference type="PATRIC" id="fig|1313304.3.peg.1192"/>
<dbReference type="PROSITE" id="PS00211">
    <property type="entry name" value="ABC_TRANSPORTER_1"/>
    <property type="match status" value="1"/>
</dbReference>
<dbReference type="CDD" id="cd03221">
    <property type="entry name" value="ABCF_EF-3"/>
    <property type="match status" value="2"/>
</dbReference>
<feature type="domain" description="ABC transporter" evidence="5">
    <location>
        <begin position="320"/>
        <end position="534"/>
    </location>
</feature>
<dbReference type="EMBL" id="ASJR01000009">
    <property type="protein sequence ID" value="ERP31802.1"/>
    <property type="molecule type" value="Genomic_DNA"/>
</dbReference>
<dbReference type="InterPro" id="IPR017871">
    <property type="entry name" value="ABC_transporter-like_CS"/>
</dbReference>
<dbReference type="InterPro" id="IPR032781">
    <property type="entry name" value="ABC_tran_Xtn"/>
</dbReference>
<dbReference type="InterPro" id="IPR003439">
    <property type="entry name" value="ABC_transporter-like_ATP-bd"/>
</dbReference>
<dbReference type="Pfam" id="PF12848">
    <property type="entry name" value="ABC_tran_Xtn"/>
    <property type="match status" value="1"/>
</dbReference>
<feature type="compositionally biased region" description="Polar residues" evidence="4">
    <location>
        <begin position="537"/>
        <end position="550"/>
    </location>
</feature>
<name>U7D9N7_9BACT</name>
<keyword evidence="7" id="KW-1185">Reference proteome</keyword>
<keyword evidence="3" id="KW-0175">Coiled coil</keyword>
<evidence type="ECO:0000256" key="2">
    <source>
        <dbReference type="ARBA" id="ARBA00022840"/>
    </source>
</evidence>
<evidence type="ECO:0000256" key="3">
    <source>
        <dbReference type="SAM" id="Coils"/>
    </source>
</evidence>
<dbReference type="PROSITE" id="PS50893">
    <property type="entry name" value="ABC_TRANSPORTER_2"/>
    <property type="match status" value="2"/>
</dbReference>
<dbReference type="eggNOG" id="COG0488">
    <property type="taxonomic scope" value="Bacteria"/>
</dbReference>
<dbReference type="STRING" id="1313304.CALK_1248"/>
<dbReference type="GO" id="GO:0005524">
    <property type="term" value="F:ATP binding"/>
    <property type="evidence" value="ECO:0007669"/>
    <property type="project" value="UniProtKB-KW"/>
</dbReference>
<feature type="coiled-coil region" evidence="3">
    <location>
        <begin position="254"/>
        <end position="298"/>
    </location>
</feature>
<dbReference type="FunFam" id="3.40.50.300:FF:000011">
    <property type="entry name" value="Putative ABC transporter ATP-binding component"/>
    <property type="match status" value="1"/>
</dbReference>
<evidence type="ECO:0000256" key="4">
    <source>
        <dbReference type="SAM" id="MobiDB-lite"/>
    </source>
</evidence>
<dbReference type="GO" id="GO:0016887">
    <property type="term" value="F:ATP hydrolysis activity"/>
    <property type="evidence" value="ECO:0007669"/>
    <property type="project" value="InterPro"/>
</dbReference>
<dbReference type="SMART" id="SM00382">
    <property type="entry name" value="AAA"/>
    <property type="match status" value="2"/>
</dbReference>
<dbReference type="OrthoDB" id="9808609at2"/>
<dbReference type="Pfam" id="PF00005">
    <property type="entry name" value="ABC_tran"/>
    <property type="match status" value="2"/>
</dbReference>
<gene>
    <name evidence="6" type="ORF">CALK_1248</name>
</gene>
<organism evidence="6 7">
    <name type="scientific">Chitinivibrio alkaliphilus ACht1</name>
    <dbReference type="NCBI Taxonomy" id="1313304"/>
    <lineage>
        <taxon>Bacteria</taxon>
        <taxon>Pseudomonadati</taxon>
        <taxon>Fibrobacterota</taxon>
        <taxon>Chitinivibrionia</taxon>
        <taxon>Chitinivibrionales</taxon>
        <taxon>Chitinivibrionaceae</taxon>
        <taxon>Chitinivibrio</taxon>
    </lineage>
</organism>
<dbReference type="InterPro" id="IPR003593">
    <property type="entry name" value="AAA+_ATPase"/>
</dbReference>
<dbReference type="PANTHER" id="PTHR42855">
    <property type="entry name" value="ABC TRANSPORTER ATP-BINDING SUBUNIT"/>
    <property type="match status" value="1"/>
</dbReference>
<evidence type="ECO:0000259" key="5">
    <source>
        <dbReference type="PROSITE" id="PS50893"/>
    </source>
</evidence>
<dbReference type="SUPFAM" id="SSF52540">
    <property type="entry name" value="P-loop containing nucleoside triphosphate hydrolases"/>
    <property type="match status" value="2"/>
</dbReference>
<keyword evidence="2" id="KW-0067">ATP-binding</keyword>
<protein>
    <submittedName>
        <fullName evidence="6">ABC transport system, ATPase component</fullName>
    </submittedName>
</protein>
<keyword evidence="1" id="KW-0547">Nucleotide-binding</keyword>
<dbReference type="Gene3D" id="3.40.50.300">
    <property type="entry name" value="P-loop containing nucleotide triphosphate hydrolases"/>
    <property type="match status" value="2"/>
</dbReference>
<dbReference type="InterPro" id="IPR027417">
    <property type="entry name" value="P-loop_NTPase"/>
</dbReference>
<comment type="caution">
    <text evidence="6">The sequence shown here is derived from an EMBL/GenBank/DDBJ whole genome shotgun (WGS) entry which is preliminary data.</text>
</comment>
<evidence type="ECO:0000313" key="6">
    <source>
        <dbReference type="EMBL" id="ERP31802.1"/>
    </source>
</evidence>
<dbReference type="RefSeq" id="WP_022636721.1">
    <property type="nucleotide sequence ID" value="NZ_ASJR01000009.1"/>
</dbReference>
<accession>U7D9N7</accession>
<dbReference type="InterPro" id="IPR051309">
    <property type="entry name" value="ABCF_ATPase"/>
</dbReference>
<evidence type="ECO:0000313" key="7">
    <source>
        <dbReference type="Proteomes" id="UP000017148"/>
    </source>
</evidence>
<reference evidence="6 7" key="1">
    <citation type="journal article" date="2013" name="Environ. Microbiol.">
        <title>Genome analysis of Chitinivibrio alkaliphilus gen. nov., sp. nov., a novel extremely haloalkaliphilic anaerobic chitinolytic bacterium from the candidate phylum Termite Group 3.</title>
        <authorList>
            <person name="Sorokin D.Y."/>
            <person name="Gumerov V.M."/>
            <person name="Rakitin A.L."/>
            <person name="Beletsky A.V."/>
            <person name="Damste J.S."/>
            <person name="Muyzer G."/>
            <person name="Mardanov A.V."/>
            <person name="Ravin N.V."/>
        </authorList>
    </citation>
    <scope>NUCLEOTIDE SEQUENCE [LARGE SCALE GENOMIC DNA]</scope>
    <source>
        <strain evidence="6 7">ACht1</strain>
    </source>
</reference>
<dbReference type="Proteomes" id="UP000017148">
    <property type="component" value="Unassembled WGS sequence"/>
</dbReference>
<feature type="domain" description="ABC transporter" evidence="5">
    <location>
        <begin position="2"/>
        <end position="258"/>
    </location>
</feature>
<proteinExistence type="predicted"/>
<sequence length="639" mass="72208">MIQLKNIEKQFGDKVIYGGANLTLTESEKYALVGRNGAGKSLLFRMLTGHEELDRGTLSIPPNLRMGYLPQEVEEYDREKTPLEITMEPYAAYLADEDVFSQIESEGGAENLERVSQYIENMERFDLYSLESRAAAILAGLGLTDEQIKNPLEELSGGFRMRVFLARLLLTDPDFILLDEPTNHLDMDSLIWLERFLRGFSGGFLIISHDIAFLNRVCRVTVEVYHKTFLSHKGSVTEYYAWKAEQQRLSEKRAENVQQKMEQLERFITRFKSKATKARQAQAKMKQLERLQEELPEEVVQEKRLSFRLPSPDDCGTVPIKLNNLSAGYDTTTVLDSVNITVGRGEKIAVIGPNGAGKSTFLKVCSGELPPQKGEVAYSSKARISLFNQYRVQELNPALSVYESVVAHTGENRPQEIRTLLGTFLFSGAEVDTPVSVLSGGEKSRLSLLLLLAKPGNVLLLDEPTNHLDIQGIESLATALHEYTGTVVLVSHNEYLIEAVADRIIEVRPGVVRDYPGNLHDYRYFVETTHKTDTSQKKQGGASSHSSENNSKQRRRELYEERKRLKGIIDRTERSISELEAQIEEINTILYADENSHAHTLLAEKQGEKLRVEENLAQEMDQWENAQEMFAEIEDALGQ</sequence>
<dbReference type="AlphaFoldDB" id="U7D9N7"/>
<dbReference type="PANTHER" id="PTHR42855:SF2">
    <property type="entry name" value="DRUG RESISTANCE ABC TRANSPORTER,ATP-BINDING PROTEIN"/>
    <property type="match status" value="1"/>
</dbReference>